<evidence type="ECO:0000256" key="2">
    <source>
        <dbReference type="SAM" id="Phobius"/>
    </source>
</evidence>
<sequence length="121" mass="13481">MVELRQPEACLWLFVSTGVSFMLTYLIRGGARFTAGRRDSGVLLMLPWLGKLLLVASPELFLRNGREPGLGGGHEDRTQPGARVVTSLIFDLRSDSQMWRTSSPGTPTPWFSSVETMRRTP</sequence>
<dbReference type="EMBL" id="NBUC01000111">
    <property type="protein sequence ID" value="PLT99486.1"/>
    <property type="molecule type" value="Genomic_DNA"/>
</dbReference>
<dbReference type="Proteomes" id="UP001190825">
    <property type="component" value="Unassembled WGS sequence"/>
</dbReference>
<protein>
    <submittedName>
        <fullName evidence="3">Uncharacterized protein</fullName>
    </submittedName>
</protein>
<evidence type="ECO:0000256" key="1">
    <source>
        <dbReference type="SAM" id="MobiDB-lite"/>
    </source>
</evidence>
<feature type="transmembrane region" description="Helical" evidence="2">
    <location>
        <begin position="40"/>
        <end position="62"/>
    </location>
</feature>
<keyword evidence="2" id="KW-1133">Transmembrane helix</keyword>
<name>A0ABX4TIJ4_9HYPH</name>
<keyword evidence="2" id="KW-0472">Membrane</keyword>
<feature type="compositionally biased region" description="Polar residues" evidence="1">
    <location>
        <begin position="98"/>
        <end position="115"/>
    </location>
</feature>
<keyword evidence="4" id="KW-1185">Reference proteome</keyword>
<comment type="caution">
    <text evidence="3">The sequence shown here is derived from an EMBL/GenBank/DDBJ whole genome shotgun (WGS) entry which is preliminary data.</text>
</comment>
<reference evidence="3 4" key="1">
    <citation type="journal article" date="2018" name="FEMS Microbiol. Ecol.">
        <title>Co-invading symbiotic mutualists of Medicago polymorpha retain high ancestral diversity and contain diverse accessory genomes.</title>
        <authorList>
            <person name="Porter S.S."/>
            <person name="Faber-Hammond J.J."/>
            <person name="Friesen M.L."/>
        </authorList>
    </citation>
    <scope>NUCLEOTIDE SEQUENCE [LARGE SCALE GENOMIC DNA]</scope>
    <source>
        <strain evidence="3 4">Str16</strain>
    </source>
</reference>
<evidence type="ECO:0000313" key="4">
    <source>
        <dbReference type="Proteomes" id="UP001190825"/>
    </source>
</evidence>
<feature type="transmembrane region" description="Helical" evidence="2">
    <location>
        <begin position="9"/>
        <end position="28"/>
    </location>
</feature>
<evidence type="ECO:0000313" key="3">
    <source>
        <dbReference type="EMBL" id="PLT99486.1"/>
    </source>
</evidence>
<organism evidence="3 4">
    <name type="scientific">Sinorhizobium medicae</name>
    <dbReference type="NCBI Taxonomy" id="110321"/>
    <lineage>
        <taxon>Bacteria</taxon>
        <taxon>Pseudomonadati</taxon>
        <taxon>Pseudomonadota</taxon>
        <taxon>Alphaproteobacteria</taxon>
        <taxon>Hyphomicrobiales</taxon>
        <taxon>Rhizobiaceae</taxon>
        <taxon>Sinorhizobium/Ensifer group</taxon>
        <taxon>Sinorhizobium</taxon>
    </lineage>
</organism>
<accession>A0ABX4TIJ4</accession>
<gene>
    <name evidence="3" type="ORF">BMJ33_23115</name>
</gene>
<proteinExistence type="predicted"/>
<keyword evidence="2" id="KW-0812">Transmembrane</keyword>
<feature type="region of interest" description="Disordered" evidence="1">
    <location>
        <begin position="98"/>
        <end position="121"/>
    </location>
</feature>